<gene>
    <name evidence="2" type="ORF">K437DRAFT_255632</name>
</gene>
<dbReference type="Proteomes" id="UP000027361">
    <property type="component" value="Unassembled WGS sequence"/>
</dbReference>
<dbReference type="InterPro" id="IPR014807">
    <property type="entry name" value="Coa1"/>
</dbReference>
<keyword evidence="1" id="KW-0812">Transmembrane</keyword>
<dbReference type="PANTHER" id="PTHR28523">
    <property type="entry name" value="CYTOCHROME C OXIDASE ASSEMBLY FACTOR 1"/>
    <property type="match status" value="1"/>
</dbReference>
<evidence type="ECO:0000313" key="2">
    <source>
        <dbReference type="EMBL" id="KDN48204.1"/>
    </source>
</evidence>
<dbReference type="OrthoDB" id="2100652at2759"/>
<proteinExistence type="predicted"/>
<keyword evidence="1" id="KW-1133">Transmembrane helix</keyword>
<sequence>MASPALRRAAVRLFPSSLETSQRWLLRQGPLSVSCHKCFPQEGRVLLLSHRLNVGHTGFMTRTIATAATGPPPQRPQSKRTRELPIIPDRRPIFAAAALVVVTIWTAFASYATNKERLSSSVFRSVLTQIKDSDNVNEALGSPVLLEPSILGDPWVAGSVNMMQGKVDISFRVKGPRSSGTVYFTSIRRNQMRTFEVLRFLVVTDRDETISMLDEDRTNASMTHDSDGDMTFV</sequence>
<dbReference type="GO" id="GO:0033617">
    <property type="term" value="P:mitochondrial respiratory chain complex IV assembly"/>
    <property type="evidence" value="ECO:0007669"/>
    <property type="project" value="InterPro"/>
</dbReference>
<dbReference type="HOGENOM" id="CLU_1190606_0_0_1"/>
<dbReference type="EMBL" id="JMSN01000026">
    <property type="protein sequence ID" value="KDN48204.1"/>
    <property type="molecule type" value="Genomic_DNA"/>
</dbReference>
<dbReference type="PANTHER" id="PTHR28523:SF1">
    <property type="entry name" value="CYTOCHROME C OXIDASE ASSEMBLY FACTOR 1"/>
    <property type="match status" value="1"/>
</dbReference>
<feature type="transmembrane region" description="Helical" evidence="1">
    <location>
        <begin position="92"/>
        <end position="112"/>
    </location>
</feature>
<comment type="caution">
    <text evidence="2">The sequence shown here is derived from an EMBL/GenBank/DDBJ whole genome shotgun (WGS) entry which is preliminary data.</text>
</comment>
<dbReference type="GeneID" id="25264211"/>
<keyword evidence="3" id="KW-1185">Reference proteome</keyword>
<dbReference type="RefSeq" id="XP_013244052.1">
    <property type="nucleotide sequence ID" value="XM_013388598.1"/>
</dbReference>
<reference evidence="2 3" key="1">
    <citation type="submission" date="2014-05" db="EMBL/GenBank/DDBJ databases">
        <title>Draft genome sequence of a rare smut relative, Tilletiaria anomala UBC 951.</title>
        <authorList>
            <consortium name="DOE Joint Genome Institute"/>
            <person name="Toome M."/>
            <person name="Kuo A."/>
            <person name="Henrissat B."/>
            <person name="Lipzen A."/>
            <person name="Tritt A."/>
            <person name="Yoshinaga Y."/>
            <person name="Zane M."/>
            <person name="Barry K."/>
            <person name="Grigoriev I.V."/>
            <person name="Spatafora J.W."/>
            <person name="Aimea M.C."/>
        </authorList>
    </citation>
    <scope>NUCLEOTIDE SEQUENCE [LARGE SCALE GENOMIC DNA]</scope>
    <source>
        <strain evidence="2 3">UBC 951</strain>
    </source>
</reference>
<keyword evidence="1" id="KW-0472">Membrane</keyword>
<name>A0A066WAT8_TILAU</name>
<organism evidence="2 3">
    <name type="scientific">Tilletiaria anomala (strain ATCC 24038 / CBS 436.72 / UBC 951)</name>
    <dbReference type="NCBI Taxonomy" id="1037660"/>
    <lineage>
        <taxon>Eukaryota</taxon>
        <taxon>Fungi</taxon>
        <taxon>Dikarya</taxon>
        <taxon>Basidiomycota</taxon>
        <taxon>Ustilaginomycotina</taxon>
        <taxon>Exobasidiomycetes</taxon>
        <taxon>Georgefischeriales</taxon>
        <taxon>Tilletiariaceae</taxon>
        <taxon>Tilletiaria</taxon>
    </lineage>
</organism>
<evidence type="ECO:0000256" key="1">
    <source>
        <dbReference type="SAM" id="Phobius"/>
    </source>
</evidence>
<accession>A0A066WAT8</accession>
<dbReference type="GO" id="GO:0005743">
    <property type="term" value="C:mitochondrial inner membrane"/>
    <property type="evidence" value="ECO:0007669"/>
    <property type="project" value="TreeGrafter"/>
</dbReference>
<dbReference type="Pfam" id="PF08695">
    <property type="entry name" value="Coa1"/>
    <property type="match status" value="1"/>
</dbReference>
<evidence type="ECO:0000313" key="3">
    <source>
        <dbReference type="Proteomes" id="UP000027361"/>
    </source>
</evidence>
<dbReference type="InParanoid" id="A0A066WAT8"/>
<protein>
    <submittedName>
        <fullName evidence="2">DUF1783-domain-containing protein</fullName>
    </submittedName>
</protein>
<dbReference type="AlphaFoldDB" id="A0A066WAT8"/>
<dbReference type="InterPro" id="IPR042432">
    <property type="entry name" value="Coa1_fungi"/>
</dbReference>